<dbReference type="EMBL" id="CADCWN010000259">
    <property type="protein sequence ID" value="CAA9583090.1"/>
    <property type="molecule type" value="Genomic_DNA"/>
</dbReference>
<dbReference type="AlphaFoldDB" id="A0A6J4VU88"/>
<proteinExistence type="predicted"/>
<protein>
    <recommendedName>
        <fullName evidence="1">DUF6894 domain-containing protein</fullName>
    </recommendedName>
</protein>
<organism evidence="2">
    <name type="scientific">uncultured Thermomicrobiales bacterium</name>
    <dbReference type="NCBI Taxonomy" id="1645740"/>
    <lineage>
        <taxon>Bacteria</taxon>
        <taxon>Pseudomonadati</taxon>
        <taxon>Thermomicrobiota</taxon>
        <taxon>Thermomicrobia</taxon>
        <taxon>Thermomicrobiales</taxon>
        <taxon>environmental samples</taxon>
    </lineage>
</organism>
<dbReference type="Pfam" id="PF21834">
    <property type="entry name" value="DUF6894"/>
    <property type="match status" value="1"/>
</dbReference>
<sequence length="78" mass="8624">MPCFYFHLRDGNHLIEDLDGSELPDLEAARAKAVAATREAIAEQLRTGQAVGDRCFEIADEGGRVLTTVTLRDAVWLH</sequence>
<accession>A0A6J4VU88</accession>
<gene>
    <name evidence="2" type="ORF">AVDCRST_MAG18-3433</name>
</gene>
<evidence type="ECO:0000313" key="2">
    <source>
        <dbReference type="EMBL" id="CAA9583090.1"/>
    </source>
</evidence>
<evidence type="ECO:0000259" key="1">
    <source>
        <dbReference type="Pfam" id="PF21834"/>
    </source>
</evidence>
<name>A0A6J4VU88_9BACT</name>
<reference evidence="2" key="1">
    <citation type="submission" date="2020-02" db="EMBL/GenBank/DDBJ databases">
        <authorList>
            <person name="Meier V. D."/>
        </authorList>
    </citation>
    <scope>NUCLEOTIDE SEQUENCE</scope>
    <source>
        <strain evidence="2">AVDCRST_MAG18</strain>
    </source>
</reference>
<feature type="domain" description="DUF6894" evidence="1">
    <location>
        <begin position="4"/>
        <end position="71"/>
    </location>
</feature>
<dbReference type="InterPro" id="IPR054189">
    <property type="entry name" value="DUF6894"/>
</dbReference>